<keyword evidence="16" id="KW-1185">Reference proteome</keyword>
<dbReference type="Pfam" id="PF17039">
    <property type="entry name" value="Glyco_tran_10_N"/>
    <property type="match status" value="1"/>
</dbReference>
<evidence type="ECO:0000313" key="16">
    <source>
        <dbReference type="Proteomes" id="UP000827092"/>
    </source>
</evidence>
<keyword evidence="4 12" id="KW-0328">Glycosyltransferase</keyword>
<evidence type="ECO:0000256" key="5">
    <source>
        <dbReference type="ARBA" id="ARBA00022679"/>
    </source>
</evidence>
<accession>A0AAV6VX66</accession>
<reference evidence="15 16" key="1">
    <citation type="journal article" date="2022" name="Nat. Ecol. Evol.">
        <title>A masculinizing supergene underlies an exaggerated male reproductive morph in a spider.</title>
        <authorList>
            <person name="Hendrickx F."/>
            <person name="De Corte Z."/>
            <person name="Sonet G."/>
            <person name="Van Belleghem S.M."/>
            <person name="Kostlbacher S."/>
            <person name="Vangestel C."/>
        </authorList>
    </citation>
    <scope>NUCLEOTIDE SEQUENCE [LARGE SCALE GENOMIC DNA]</scope>
    <source>
        <strain evidence="15">W744_W776</strain>
    </source>
</reference>
<dbReference type="Proteomes" id="UP000827092">
    <property type="component" value="Unassembled WGS sequence"/>
</dbReference>
<evidence type="ECO:0000256" key="1">
    <source>
        <dbReference type="ARBA" id="ARBA00004447"/>
    </source>
</evidence>
<evidence type="ECO:0000256" key="8">
    <source>
        <dbReference type="ARBA" id="ARBA00022989"/>
    </source>
</evidence>
<comment type="pathway">
    <text evidence="2">Protein modification; protein glycosylation.</text>
</comment>
<dbReference type="SUPFAM" id="SSF53756">
    <property type="entry name" value="UDP-Glycosyltransferase/glycogen phosphorylase"/>
    <property type="match status" value="1"/>
</dbReference>
<keyword evidence="10" id="KW-0472">Membrane</keyword>
<name>A0AAV6VX66_9ARAC</name>
<keyword evidence="11" id="KW-0325">Glycoprotein</keyword>
<evidence type="ECO:0000256" key="2">
    <source>
        <dbReference type="ARBA" id="ARBA00004922"/>
    </source>
</evidence>
<evidence type="ECO:0000256" key="6">
    <source>
        <dbReference type="ARBA" id="ARBA00022692"/>
    </source>
</evidence>
<keyword evidence="8" id="KW-1133">Transmembrane helix</keyword>
<feature type="domain" description="Fucosyltransferase N-terminal" evidence="14">
    <location>
        <begin position="23"/>
        <end position="139"/>
    </location>
</feature>
<evidence type="ECO:0000256" key="12">
    <source>
        <dbReference type="RuleBase" id="RU003832"/>
    </source>
</evidence>
<gene>
    <name evidence="15" type="ORF">JTE90_028497</name>
</gene>
<evidence type="ECO:0000313" key="15">
    <source>
        <dbReference type="EMBL" id="KAG8200313.1"/>
    </source>
</evidence>
<dbReference type="PANTHER" id="PTHR48438:SF1">
    <property type="entry name" value="ALPHA-(1,3)-FUCOSYLTRANSFERASE C-RELATED"/>
    <property type="match status" value="1"/>
</dbReference>
<dbReference type="FunFam" id="3.40.50.11660:FF:000004">
    <property type="entry name" value="Glycoprotein 3-alpha-L-fucosyltransferase A"/>
    <property type="match status" value="1"/>
</dbReference>
<evidence type="ECO:0000256" key="9">
    <source>
        <dbReference type="ARBA" id="ARBA00023034"/>
    </source>
</evidence>
<evidence type="ECO:0000256" key="3">
    <source>
        <dbReference type="ARBA" id="ARBA00008919"/>
    </source>
</evidence>
<protein>
    <recommendedName>
        <fullName evidence="12">Fucosyltransferase</fullName>
        <ecNumber evidence="12">2.4.1.-</ecNumber>
    </recommendedName>
</protein>
<dbReference type="InterPro" id="IPR001503">
    <property type="entry name" value="Glyco_trans_10"/>
</dbReference>
<dbReference type="InterPro" id="IPR031481">
    <property type="entry name" value="Glyco_tran_10_N"/>
</dbReference>
<dbReference type="GO" id="GO:0008417">
    <property type="term" value="F:fucosyltransferase activity"/>
    <property type="evidence" value="ECO:0007669"/>
    <property type="project" value="InterPro"/>
</dbReference>
<feature type="domain" description="Fucosyltransferase C-terminal" evidence="13">
    <location>
        <begin position="158"/>
        <end position="318"/>
    </location>
</feature>
<evidence type="ECO:0000256" key="11">
    <source>
        <dbReference type="ARBA" id="ARBA00023180"/>
    </source>
</evidence>
<evidence type="ECO:0000256" key="7">
    <source>
        <dbReference type="ARBA" id="ARBA00022968"/>
    </source>
</evidence>
<sequence length="341" mass="39466">MTEPSSWFYNGFFKSNLIDNSRERKQILLWTNYFSLSKNWLPSTHELQCPVPECDVTSDRDLLPNSSAIIMHWRNVDEADLPPECPDDSDSSSNSCPVLVMFNKEAPPNTGAGNVRKINNRIHVMATYRRDSDIYAPYGKIAWRSDSFKLPKLDPNRGTVCWLVSHCTTQSNREVYVNNLKLHVNVTIYGKCGSESCPHTDVRACYEWLAQRCKFYLSFENSICKDYSTEKLYYAMMTDMVPVVMGGDDYSRYLPSHSFINIDDFASSEQLGAYLKALDKDEAKYLEYFKWKERFKATFVPYQWLCDVCALLHSAKVKDLKPRQDMISWWFKEAQCGVGSF</sequence>
<evidence type="ECO:0000259" key="13">
    <source>
        <dbReference type="Pfam" id="PF00852"/>
    </source>
</evidence>
<dbReference type="PANTHER" id="PTHR48438">
    <property type="entry name" value="ALPHA-(1,3)-FUCOSYLTRANSFERASE C-RELATED"/>
    <property type="match status" value="1"/>
</dbReference>
<evidence type="ECO:0000256" key="10">
    <source>
        <dbReference type="ARBA" id="ARBA00023136"/>
    </source>
</evidence>
<dbReference type="EMBL" id="JAFNEN010000016">
    <property type="protein sequence ID" value="KAG8200313.1"/>
    <property type="molecule type" value="Genomic_DNA"/>
</dbReference>
<dbReference type="InterPro" id="IPR055270">
    <property type="entry name" value="Glyco_tran_10_C"/>
</dbReference>
<evidence type="ECO:0000259" key="14">
    <source>
        <dbReference type="Pfam" id="PF17039"/>
    </source>
</evidence>
<comment type="subcellular location">
    <subcellularLocation>
        <location evidence="1 12">Golgi apparatus</location>
        <location evidence="1 12">Golgi stack membrane</location>
        <topology evidence="1 12">Single-pass type II membrane protein</topology>
    </subcellularLocation>
</comment>
<dbReference type="Gene3D" id="3.40.50.11660">
    <property type="entry name" value="Glycosyl transferase family 10, C-terminal domain"/>
    <property type="match status" value="1"/>
</dbReference>
<evidence type="ECO:0000256" key="4">
    <source>
        <dbReference type="ARBA" id="ARBA00022676"/>
    </source>
</evidence>
<proteinExistence type="inferred from homology"/>
<dbReference type="AlphaFoldDB" id="A0AAV6VX66"/>
<dbReference type="InterPro" id="IPR038577">
    <property type="entry name" value="GT10-like_C_sf"/>
</dbReference>
<keyword evidence="7" id="KW-0735">Signal-anchor</keyword>
<keyword evidence="6 12" id="KW-0812">Transmembrane</keyword>
<dbReference type="Pfam" id="PF00852">
    <property type="entry name" value="Glyco_transf_10"/>
    <property type="match status" value="1"/>
</dbReference>
<keyword evidence="9 12" id="KW-0333">Golgi apparatus</keyword>
<organism evidence="15 16">
    <name type="scientific">Oedothorax gibbosus</name>
    <dbReference type="NCBI Taxonomy" id="931172"/>
    <lineage>
        <taxon>Eukaryota</taxon>
        <taxon>Metazoa</taxon>
        <taxon>Ecdysozoa</taxon>
        <taxon>Arthropoda</taxon>
        <taxon>Chelicerata</taxon>
        <taxon>Arachnida</taxon>
        <taxon>Araneae</taxon>
        <taxon>Araneomorphae</taxon>
        <taxon>Entelegynae</taxon>
        <taxon>Araneoidea</taxon>
        <taxon>Linyphiidae</taxon>
        <taxon>Erigoninae</taxon>
        <taxon>Oedothorax</taxon>
    </lineage>
</organism>
<dbReference type="GO" id="GO:0032580">
    <property type="term" value="C:Golgi cisterna membrane"/>
    <property type="evidence" value="ECO:0007669"/>
    <property type="project" value="UniProtKB-SubCell"/>
</dbReference>
<comment type="caution">
    <text evidence="15">The sequence shown here is derived from an EMBL/GenBank/DDBJ whole genome shotgun (WGS) entry which is preliminary data.</text>
</comment>
<comment type="similarity">
    <text evidence="3 12">Belongs to the glycosyltransferase 10 family.</text>
</comment>
<dbReference type="EC" id="2.4.1.-" evidence="12"/>
<keyword evidence="5 12" id="KW-0808">Transferase</keyword>